<sequence>MSTAMADEKMAGGKMAGGKMAGGKKAGGKKVIENAYVVTVSGDEHPGGHIVIDGDRIAAVGPGPAPRVDGAERIDGTGCLATPGLVNTHHHLYQWAAQGMAVDGTLFEWLVASYRVWARMDAEVVRDAATAGLGWLALSGCTTTTDHHYVFPKGRGDLFAAEIEAAAEIGVRFHPCRGSMDRGRSDGGLPPDEVVENLDTVLAETEAAIDRHHDASPGSMLRVAVAPCSPFSVSKELLVAAAELARAKGVRLHTHLAETLDEEEHTKRHFGMTPVEYMDSIGWLGGDVWLAHCVHLHDSDIARLAGTGTGVAHCPSSNARLGAGIARVAHLLEAGAPVGLGVDGAASAELVPLAGELRQAIYMQRARYGPTALTARQALEMATLGGARCLGRQDELGALEPGRLADVALWRVDGFHAAVDDPVVALAFGQTPPLARLLVGGRTVVADGELVTVAQDAAARRGADAHRRLMRLAEEVL</sequence>
<dbReference type="InterPro" id="IPR032466">
    <property type="entry name" value="Metal_Hydrolase"/>
</dbReference>
<proteinExistence type="predicted"/>
<reference evidence="3" key="1">
    <citation type="submission" date="2023-02" db="EMBL/GenBank/DDBJ databases">
        <title>Actinomadura rubrobrunea NBRC 14622.</title>
        <authorList>
            <person name="Ichikawa N."/>
            <person name="Sato H."/>
            <person name="Tonouchi N."/>
        </authorList>
    </citation>
    <scope>NUCLEOTIDE SEQUENCE</scope>
    <source>
        <strain evidence="3">NBRC 14622</strain>
    </source>
</reference>
<dbReference type="InterPro" id="IPR006680">
    <property type="entry name" value="Amidohydro-rel"/>
</dbReference>
<dbReference type="SUPFAM" id="SSF51338">
    <property type="entry name" value="Composite domain of metallo-dependent hydrolases"/>
    <property type="match status" value="1"/>
</dbReference>
<dbReference type="CDD" id="cd01298">
    <property type="entry name" value="ATZ_TRZ_like"/>
    <property type="match status" value="1"/>
</dbReference>
<dbReference type="GO" id="GO:0016810">
    <property type="term" value="F:hydrolase activity, acting on carbon-nitrogen (but not peptide) bonds"/>
    <property type="evidence" value="ECO:0007669"/>
    <property type="project" value="InterPro"/>
</dbReference>
<keyword evidence="4" id="KW-1185">Reference proteome</keyword>
<dbReference type="InterPro" id="IPR050287">
    <property type="entry name" value="MTA/SAH_deaminase"/>
</dbReference>
<dbReference type="SUPFAM" id="SSF51556">
    <property type="entry name" value="Metallo-dependent hydrolases"/>
    <property type="match status" value="1"/>
</dbReference>
<dbReference type="NCBIfam" id="NF006055">
    <property type="entry name" value="PRK08203.1"/>
    <property type="match status" value="1"/>
</dbReference>
<dbReference type="Pfam" id="PF01979">
    <property type="entry name" value="Amidohydro_1"/>
    <property type="match status" value="1"/>
</dbReference>
<evidence type="ECO:0000313" key="4">
    <source>
        <dbReference type="Proteomes" id="UP001165124"/>
    </source>
</evidence>
<dbReference type="EMBL" id="BSRZ01000001">
    <property type="protein sequence ID" value="GLW62442.1"/>
    <property type="molecule type" value="Genomic_DNA"/>
</dbReference>
<evidence type="ECO:0000259" key="2">
    <source>
        <dbReference type="Pfam" id="PF01979"/>
    </source>
</evidence>
<dbReference type="AlphaFoldDB" id="A0A9W6PT81"/>
<gene>
    <name evidence="3" type="ORF">Arub01_06860</name>
</gene>
<name>A0A9W6PT81_9ACTN</name>
<evidence type="ECO:0000256" key="1">
    <source>
        <dbReference type="ARBA" id="ARBA00022801"/>
    </source>
</evidence>
<organism evidence="3 4">
    <name type="scientific">Actinomadura rubrobrunea</name>
    <dbReference type="NCBI Taxonomy" id="115335"/>
    <lineage>
        <taxon>Bacteria</taxon>
        <taxon>Bacillati</taxon>
        <taxon>Actinomycetota</taxon>
        <taxon>Actinomycetes</taxon>
        <taxon>Streptosporangiales</taxon>
        <taxon>Thermomonosporaceae</taxon>
        <taxon>Actinomadura</taxon>
    </lineage>
</organism>
<feature type="domain" description="Amidohydrolase-related" evidence="2">
    <location>
        <begin position="81"/>
        <end position="416"/>
    </location>
</feature>
<dbReference type="Gene3D" id="2.30.40.10">
    <property type="entry name" value="Urease, subunit C, domain 1"/>
    <property type="match status" value="1"/>
</dbReference>
<dbReference type="Gene3D" id="3.20.20.140">
    <property type="entry name" value="Metal-dependent hydrolases"/>
    <property type="match status" value="1"/>
</dbReference>
<evidence type="ECO:0000313" key="3">
    <source>
        <dbReference type="EMBL" id="GLW62442.1"/>
    </source>
</evidence>
<dbReference type="PANTHER" id="PTHR43794">
    <property type="entry name" value="AMINOHYDROLASE SSNA-RELATED"/>
    <property type="match status" value="1"/>
</dbReference>
<accession>A0A9W6PT81</accession>
<dbReference type="InterPro" id="IPR011059">
    <property type="entry name" value="Metal-dep_hydrolase_composite"/>
</dbReference>
<comment type="caution">
    <text evidence="3">The sequence shown here is derived from an EMBL/GenBank/DDBJ whole genome shotgun (WGS) entry which is preliminary data.</text>
</comment>
<dbReference type="PANTHER" id="PTHR43794:SF11">
    <property type="entry name" value="AMIDOHYDROLASE-RELATED DOMAIN-CONTAINING PROTEIN"/>
    <property type="match status" value="1"/>
</dbReference>
<keyword evidence="1" id="KW-0378">Hydrolase</keyword>
<dbReference type="Proteomes" id="UP001165124">
    <property type="component" value="Unassembled WGS sequence"/>
</dbReference>
<protein>
    <submittedName>
        <fullName evidence="3">8-oxoguanine deaminase</fullName>
    </submittedName>
</protein>